<reference evidence="4" key="1">
    <citation type="submission" date="2020-06" db="EMBL/GenBank/DDBJ databases">
        <title>Legume-microbial interactions unlock mineral nutrients during tropical forest succession.</title>
        <authorList>
            <person name="Epihov D.Z."/>
        </authorList>
    </citation>
    <scope>NUCLEOTIDE SEQUENCE [LARGE SCALE GENOMIC DNA]</scope>
    <source>
        <strain evidence="4">Pan2503</strain>
    </source>
</reference>
<evidence type="ECO:0000313" key="4">
    <source>
        <dbReference type="EMBL" id="MBA0086623.1"/>
    </source>
</evidence>
<dbReference type="EMBL" id="JACDQQ010001601">
    <property type="protein sequence ID" value="MBA0086623.1"/>
    <property type="molecule type" value="Genomic_DNA"/>
</dbReference>
<proteinExistence type="predicted"/>
<feature type="transmembrane region" description="Helical" evidence="2">
    <location>
        <begin position="125"/>
        <end position="143"/>
    </location>
</feature>
<name>A0A7V8SY26_9BACT</name>
<dbReference type="InterPro" id="IPR036457">
    <property type="entry name" value="PPM-type-like_dom_sf"/>
</dbReference>
<protein>
    <submittedName>
        <fullName evidence="4">PP2C family protein-serine/threonine phosphatase</fullName>
    </submittedName>
</protein>
<sequence>MTLSNVPTVFSLDAAPGLPAVSELRWQVASFAVGIVILTIGLAGMALYFFERKTADRSLVYFSLFAFLYALRLTFRQGFLHSLVAAPEAFWKYSDLLINNFIDNFIVVPLTLFVIEIVEARWKRFLRSVLAFQIAFATLRFFSELLSVGRHAVEITYHVVILAYSALLIAYPFSFPRRWRLPGEVKIVYAGLAVFGLFVARNNLADLGKFRWRDIEAFGFLVLIGCLGYVAASRSYSNEQRLLSLQKELEIARQIQSSILPRESPRIAGLDIAAQYVPMTAVAGDFYDFLVVDDQRVGILVADVTGHGVPAALIASMLKTALAAQSASASDPAQVLAGLNRSLCGKFEEHFVTAGYLFLDAGKQILRYAGAGHPPLVFGTVKGKKTTFREIDSNGLLLGLLEDAAYTSLELPFRPGDRCLLYTDGMLETKNGAQEAFGATRFLQFLEAQSDLAAARLIRASLTELTRWSGKGEAGAREDDITLIVVDFAADTAAENASAAG</sequence>
<feature type="domain" description="PPM-type phosphatase" evidence="3">
    <location>
        <begin position="267"/>
        <end position="488"/>
    </location>
</feature>
<feature type="transmembrane region" description="Helical" evidence="2">
    <location>
        <begin position="217"/>
        <end position="237"/>
    </location>
</feature>
<dbReference type="PANTHER" id="PTHR43156">
    <property type="entry name" value="STAGE II SPORULATION PROTEIN E-RELATED"/>
    <property type="match status" value="1"/>
</dbReference>
<evidence type="ECO:0000313" key="5">
    <source>
        <dbReference type="Proteomes" id="UP000567293"/>
    </source>
</evidence>
<dbReference type="Gene3D" id="3.60.40.10">
    <property type="entry name" value="PPM-type phosphatase domain"/>
    <property type="match status" value="1"/>
</dbReference>
<accession>A0A7V8SY26</accession>
<keyword evidence="2" id="KW-1133">Transmembrane helix</keyword>
<organism evidence="4 5">
    <name type="scientific">Candidatus Acidiferrum panamense</name>
    <dbReference type="NCBI Taxonomy" id="2741543"/>
    <lineage>
        <taxon>Bacteria</taxon>
        <taxon>Pseudomonadati</taxon>
        <taxon>Acidobacteriota</taxon>
        <taxon>Terriglobia</taxon>
        <taxon>Candidatus Acidiferrales</taxon>
        <taxon>Candidatus Acidiferrum</taxon>
    </lineage>
</organism>
<keyword evidence="5" id="KW-1185">Reference proteome</keyword>
<evidence type="ECO:0000256" key="2">
    <source>
        <dbReference type="SAM" id="Phobius"/>
    </source>
</evidence>
<dbReference type="AlphaFoldDB" id="A0A7V8SY26"/>
<dbReference type="GO" id="GO:0016791">
    <property type="term" value="F:phosphatase activity"/>
    <property type="evidence" value="ECO:0007669"/>
    <property type="project" value="TreeGrafter"/>
</dbReference>
<evidence type="ECO:0000256" key="1">
    <source>
        <dbReference type="ARBA" id="ARBA00022801"/>
    </source>
</evidence>
<feature type="transmembrane region" description="Helical" evidence="2">
    <location>
        <begin position="28"/>
        <end position="50"/>
    </location>
</feature>
<evidence type="ECO:0000259" key="3">
    <source>
        <dbReference type="SMART" id="SM00331"/>
    </source>
</evidence>
<comment type="caution">
    <text evidence="4">The sequence shown here is derived from an EMBL/GenBank/DDBJ whole genome shotgun (WGS) entry which is preliminary data.</text>
</comment>
<dbReference type="Proteomes" id="UP000567293">
    <property type="component" value="Unassembled WGS sequence"/>
</dbReference>
<dbReference type="PANTHER" id="PTHR43156:SF2">
    <property type="entry name" value="STAGE II SPORULATION PROTEIN E"/>
    <property type="match status" value="1"/>
</dbReference>
<feature type="transmembrane region" description="Helical" evidence="2">
    <location>
        <begin position="59"/>
        <end position="76"/>
    </location>
</feature>
<keyword evidence="2" id="KW-0812">Transmembrane</keyword>
<dbReference type="InterPro" id="IPR001932">
    <property type="entry name" value="PPM-type_phosphatase-like_dom"/>
</dbReference>
<dbReference type="Pfam" id="PF07228">
    <property type="entry name" value="SpoIIE"/>
    <property type="match status" value="1"/>
</dbReference>
<feature type="transmembrane region" description="Helical" evidence="2">
    <location>
        <begin position="187"/>
        <end position="205"/>
    </location>
</feature>
<keyword evidence="2" id="KW-0472">Membrane</keyword>
<dbReference type="SUPFAM" id="SSF81606">
    <property type="entry name" value="PP2C-like"/>
    <property type="match status" value="1"/>
</dbReference>
<keyword evidence="1" id="KW-0378">Hydrolase</keyword>
<dbReference type="SMART" id="SM00331">
    <property type="entry name" value="PP2C_SIG"/>
    <property type="match status" value="1"/>
</dbReference>
<feature type="transmembrane region" description="Helical" evidence="2">
    <location>
        <begin position="96"/>
        <end position="118"/>
    </location>
</feature>
<gene>
    <name evidence="4" type="ORF">HRJ53_16705</name>
</gene>
<feature type="transmembrane region" description="Helical" evidence="2">
    <location>
        <begin position="155"/>
        <end position="175"/>
    </location>
</feature>
<dbReference type="InterPro" id="IPR052016">
    <property type="entry name" value="Bact_Sigma-Reg"/>
</dbReference>